<dbReference type="RefSeq" id="WP_267536765.1">
    <property type="nucleotide sequence ID" value="NZ_JAPNKA010000001.1"/>
</dbReference>
<accession>A0ABT4AAI2</accession>
<evidence type="ECO:0000313" key="2">
    <source>
        <dbReference type="Proteomes" id="UP001207654"/>
    </source>
</evidence>
<dbReference type="InterPro" id="IPR043504">
    <property type="entry name" value="Peptidase_S1_PA_chymotrypsin"/>
</dbReference>
<dbReference type="SUPFAM" id="SSF50494">
    <property type="entry name" value="Trypsin-like serine proteases"/>
    <property type="match status" value="1"/>
</dbReference>
<keyword evidence="2" id="KW-1185">Reference proteome</keyword>
<gene>
    <name evidence="1" type="ORF">OV287_26175</name>
</gene>
<dbReference type="Gene3D" id="2.40.10.10">
    <property type="entry name" value="Trypsin-like serine proteases"/>
    <property type="match status" value="2"/>
</dbReference>
<proteinExistence type="predicted"/>
<sequence length="266" mass="27717">MSLKLVRAFLVVGLTGCGVAELPEDVPNAETTDSVESPVIVGSVNWTAATSLSSTSTERARSKAVGYLSIPAVGSRCTAWLIADDKVITNNHCIGSSSEAVGARVSFNYEDGVASASRIWYDCSTFVRTWTAEDLTVIQCKALNGYLPGQVYGKLTVASGNATNSSAMYIVHQNCDYVATPSCVPNKKYSPGSVLNTNYSSNELSYNADTLGGSSGSPVFGAAGTTYAHQVIGLHHVGVGSNYSSSSFNTGVEASAIKARLATIGL</sequence>
<comment type="caution">
    <text evidence="1">The sequence shown here is derived from an EMBL/GenBank/DDBJ whole genome shotgun (WGS) entry which is preliminary data.</text>
</comment>
<organism evidence="1 2">
    <name type="scientific">Archangium lansingense</name>
    <dbReference type="NCBI Taxonomy" id="2995310"/>
    <lineage>
        <taxon>Bacteria</taxon>
        <taxon>Pseudomonadati</taxon>
        <taxon>Myxococcota</taxon>
        <taxon>Myxococcia</taxon>
        <taxon>Myxococcales</taxon>
        <taxon>Cystobacterineae</taxon>
        <taxon>Archangiaceae</taxon>
        <taxon>Archangium</taxon>
    </lineage>
</organism>
<name>A0ABT4AAI2_9BACT</name>
<dbReference type="PANTHER" id="PTHR36234">
    <property type="entry name" value="LYSYL ENDOPEPTIDASE"/>
    <property type="match status" value="1"/>
</dbReference>
<dbReference type="Proteomes" id="UP001207654">
    <property type="component" value="Unassembled WGS sequence"/>
</dbReference>
<dbReference type="InterPro" id="IPR009003">
    <property type="entry name" value="Peptidase_S1_PA"/>
</dbReference>
<dbReference type="EMBL" id="JAPNKA010000001">
    <property type="protein sequence ID" value="MCY1077964.1"/>
    <property type="molecule type" value="Genomic_DNA"/>
</dbReference>
<reference evidence="1 2" key="1">
    <citation type="submission" date="2022-11" db="EMBL/GenBank/DDBJ databases">
        <title>Minimal conservation of predation-associated metabolite biosynthetic gene clusters underscores biosynthetic potential of Myxococcota including descriptions for ten novel species: Archangium lansinium sp. nov., Myxococcus landrumus sp. nov., Nannocystis bai.</title>
        <authorList>
            <person name="Ahearne A."/>
            <person name="Stevens C."/>
            <person name="Phillips K."/>
        </authorList>
    </citation>
    <scope>NUCLEOTIDE SEQUENCE [LARGE SCALE GENOMIC DNA]</scope>
    <source>
        <strain evidence="1 2">MIWBW</strain>
    </source>
</reference>
<dbReference type="PANTHER" id="PTHR36234:SF5">
    <property type="entry name" value="LYSYL ENDOPEPTIDASE"/>
    <property type="match status" value="1"/>
</dbReference>
<protein>
    <submittedName>
        <fullName evidence="1">Trypsin-like peptidase domain-containing protein</fullName>
    </submittedName>
</protein>
<evidence type="ECO:0000313" key="1">
    <source>
        <dbReference type="EMBL" id="MCY1077964.1"/>
    </source>
</evidence>
<dbReference type="Pfam" id="PF13365">
    <property type="entry name" value="Trypsin_2"/>
    <property type="match status" value="1"/>
</dbReference>